<evidence type="ECO:0000313" key="1">
    <source>
        <dbReference type="EMBL" id="PIN20324.1"/>
    </source>
</evidence>
<accession>A0A2G9HS30</accession>
<dbReference type="AlphaFoldDB" id="A0A2G9HS30"/>
<reference evidence="2" key="1">
    <citation type="journal article" date="2018" name="Gigascience">
        <title>Genome assembly of the Pink Ipe (Handroanthus impetiginosus, Bignoniaceae), a highly valued, ecologically keystone Neotropical timber forest tree.</title>
        <authorList>
            <person name="Silva-Junior O.B."/>
            <person name="Grattapaglia D."/>
            <person name="Novaes E."/>
            <person name="Collevatti R.G."/>
        </authorList>
    </citation>
    <scope>NUCLEOTIDE SEQUENCE [LARGE SCALE GENOMIC DNA]</scope>
    <source>
        <strain evidence="2">cv. UFG-1</strain>
    </source>
</reference>
<keyword evidence="2" id="KW-1185">Reference proteome</keyword>
<proteinExistence type="predicted"/>
<dbReference type="Proteomes" id="UP000231279">
    <property type="component" value="Unassembled WGS sequence"/>
</dbReference>
<gene>
    <name evidence="1" type="ORF">CDL12_07004</name>
</gene>
<evidence type="ECO:0000313" key="2">
    <source>
        <dbReference type="Proteomes" id="UP000231279"/>
    </source>
</evidence>
<dbReference type="EMBL" id="NKXS01001142">
    <property type="protein sequence ID" value="PIN20324.1"/>
    <property type="molecule type" value="Genomic_DNA"/>
</dbReference>
<protein>
    <submittedName>
        <fullName evidence="1">Uncharacterized protein</fullName>
    </submittedName>
</protein>
<sequence length="70" mass="8772">MKIKMKPLFSYNQSRFFSLKRKRIINYNNSMEMRNIICKAQSLFKTFKILLGFLRENREIFRFLEWIMRL</sequence>
<comment type="caution">
    <text evidence="1">The sequence shown here is derived from an EMBL/GenBank/DDBJ whole genome shotgun (WGS) entry which is preliminary data.</text>
</comment>
<organism evidence="1 2">
    <name type="scientific">Handroanthus impetiginosus</name>
    <dbReference type="NCBI Taxonomy" id="429701"/>
    <lineage>
        <taxon>Eukaryota</taxon>
        <taxon>Viridiplantae</taxon>
        <taxon>Streptophyta</taxon>
        <taxon>Embryophyta</taxon>
        <taxon>Tracheophyta</taxon>
        <taxon>Spermatophyta</taxon>
        <taxon>Magnoliopsida</taxon>
        <taxon>eudicotyledons</taxon>
        <taxon>Gunneridae</taxon>
        <taxon>Pentapetalae</taxon>
        <taxon>asterids</taxon>
        <taxon>lamiids</taxon>
        <taxon>Lamiales</taxon>
        <taxon>Bignoniaceae</taxon>
        <taxon>Crescentiina</taxon>
        <taxon>Tabebuia alliance</taxon>
        <taxon>Handroanthus</taxon>
    </lineage>
</organism>
<name>A0A2G9HS30_9LAMI</name>